<dbReference type="InterPro" id="IPR006311">
    <property type="entry name" value="TAT_signal"/>
</dbReference>
<dbReference type="InterPro" id="IPR007312">
    <property type="entry name" value="Phosphoesterase"/>
</dbReference>
<dbReference type="Gene3D" id="3.40.720.10">
    <property type="entry name" value="Alkaline Phosphatase, subunit A"/>
    <property type="match status" value="2"/>
</dbReference>
<dbReference type="CDD" id="cd16014">
    <property type="entry name" value="PLC"/>
    <property type="match status" value="1"/>
</dbReference>
<keyword evidence="4" id="KW-0964">Secreted</keyword>
<keyword evidence="6" id="KW-0843">Virulence</keyword>
<evidence type="ECO:0000256" key="6">
    <source>
        <dbReference type="ARBA" id="ARBA00023026"/>
    </source>
</evidence>
<keyword evidence="5" id="KW-0378">Hydrolase</keyword>
<dbReference type="PANTHER" id="PTHR31956">
    <property type="entry name" value="NON-SPECIFIC PHOSPHOLIPASE C4-RELATED"/>
    <property type="match status" value="1"/>
</dbReference>
<sequence>MPEGMSDGVSRRRLLGAAGGAASLALLPGSVRKALGKRPEPLRSLRQIEHVIFLMQENRSFDHYFGTLPGVAGFDDPHALRLPNGRSVFYQPDTVHPDGYVLPFRLDTTTTSSAAVHTTTHAWGPQHLSWNGGRMDNWMPAHRAADGNVVGPLAMGYYTREDLPFHFALADAFTVCDRYFCSVFGPTHPNRVMAISGTIDPDGKAGGPVVDNSFATTAPLTWTTYPERLQQAGISWKYYTANPLDTDLGWFHQFRTAEAGSDLYVNGMTPHHPSDFADDVVNDRLPQVVWLDSQYLPSVYGLPEANEHAPALPAAGAEYIYNALEALASRPDIWSKSVFIVTYDENDGFFDHVPPPTAPEGTPGEWVTASPLPSGAAGIAGPIGLGYRVPTLVVSPWSSGGWVCSDVFDHTSMLRLLERRFRVAEPNISAWRRRTVGDLTSALRLGHHNPHFPSLPDPAPVYEREVQEVATLPSPTVPTVQTVPHQERGHRRHTP</sequence>
<dbReference type="GO" id="GO:0034480">
    <property type="term" value="F:phosphatidylcholine phospholipase C activity"/>
    <property type="evidence" value="ECO:0007669"/>
    <property type="project" value="UniProtKB-EC"/>
</dbReference>
<accession>A0A8J3VQJ2</accession>
<dbReference type="PANTHER" id="PTHR31956:SF1">
    <property type="entry name" value="NON-SPECIFIC PHOSPHOLIPASE C1"/>
    <property type="match status" value="1"/>
</dbReference>
<evidence type="ECO:0000256" key="2">
    <source>
        <dbReference type="ARBA" id="ARBA00009717"/>
    </source>
</evidence>
<evidence type="ECO:0000256" key="8">
    <source>
        <dbReference type="SAM" id="MobiDB-lite"/>
    </source>
</evidence>
<organism evidence="9 10">
    <name type="scientific">Rugosimonospora africana</name>
    <dbReference type="NCBI Taxonomy" id="556532"/>
    <lineage>
        <taxon>Bacteria</taxon>
        <taxon>Bacillati</taxon>
        <taxon>Actinomycetota</taxon>
        <taxon>Actinomycetes</taxon>
        <taxon>Micromonosporales</taxon>
        <taxon>Micromonosporaceae</taxon>
        <taxon>Rugosimonospora</taxon>
    </lineage>
</organism>
<feature type="region of interest" description="Disordered" evidence="8">
    <location>
        <begin position="471"/>
        <end position="495"/>
    </location>
</feature>
<evidence type="ECO:0000256" key="4">
    <source>
        <dbReference type="ARBA" id="ARBA00022512"/>
    </source>
</evidence>
<comment type="caution">
    <text evidence="9">The sequence shown here is derived from an EMBL/GenBank/DDBJ whole genome shotgun (WGS) entry which is preliminary data.</text>
</comment>
<evidence type="ECO:0000256" key="1">
    <source>
        <dbReference type="ARBA" id="ARBA00004191"/>
    </source>
</evidence>
<protein>
    <recommendedName>
        <fullName evidence="3">phospholipase C</fullName>
        <ecNumber evidence="3">3.1.4.3</ecNumber>
    </recommendedName>
</protein>
<evidence type="ECO:0000313" key="9">
    <source>
        <dbReference type="EMBL" id="GIH15102.1"/>
    </source>
</evidence>
<dbReference type="Pfam" id="PF04185">
    <property type="entry name" value="Phosphoesterase"/>
    <property type="match status" value="1"/>
</dbReference>
<dbReference type="AlphaFoldDB" id="A0A8J3VQJ2"/>
<evidence type="ECO:0000256" key="5">
    <source>
        <dbReference type="ARBA" id="ARBA00022801"/>
    </source>
</evidence>
<keyword evidence="4" id="KW-0134">Cell wall</keyword>
<dbReference type="InterPro" id="IPR017850">
    <property type="entry name" value="Alkaline_phosphatase_core_sf"/>
</dbReference>
<evidence type="ECO:0000256" key="3">
    <source>
        <dbReference type="ARBA" id="ARBA00012018"/>
    </source>
</evidence>
<evidence type="ECO:0000313" key="10">
    <source>
        <dbReference type="Proteomes" id="UP000642748"/>
    </source>
</evidence>
<reference evidence="9" key="1">
    <citation type="submission" date="2021-01" db="EMBL/GenBank/DDBJ databases">
        <title>Whole genome shotgun sequence of Rugosimonospora africana NBRC 104875.</title>
        <authorList>
            <person name="Komaki H."/>
            <person name="Tamura T."/>
        </authorList>
    </citation>
    <scope>NUCLEOTIDE SEQUENCE</scope>
    <source>
        <strain evidence="9">NBRC 104875</strain>
    </source>
</reference>
<keyword evidence="10" id="KW-1185">Reference proteome</keyword>
<dbReference type="EC" id="3.1.4.3" evidence="3"/>
<dbReference type="PROSITE" id="PS51318">
    <property type="entry name" value="TAT"/>
    <property type="match status" value="1"/>
</dbReference>
<dbReference type="EMBL" id="BONZ01000030">
    <property type="protein sequence ID" value="GIH15102.1"/>
    <property type="molecule type" value="Genomic_DNA"/>
</dbReference>
<comment type="catalytic activity">
    <reaction evidence="7">
        <text>a 1,2-diacyl-sn-glycero-3-phosphocholine + H2O = phosphocholine + a 1,2-diacyl-sn-glycerol + H(+)</text>
        <dbReference type="Rhea" id="RHEA:10604"/>
        <dbReference type="ChEBI" id="CHEBI:15377"/>
        <dbReference type="ChEBI" id="CHEBI:15378"/>
        <dbReference type="ChEBI" id="CHEBI:17815"/>
        <dbReference type="ChEBI" id="CHEBI:57643"/>
        <dbReference type="ChEBI" id="CHEBI:295975"/>
        <dbReference type="EC" id="3.1.4.3"/>
    </reaction>
    <physiologicalReaction direction="left-to-right" evidence="7">
        <dbReference type="Rhea" id="RHEA:10605"/>
    </physiologicalReaction>
</comment>
<evidence type="ECO:0000256" key="7">
    <source>
        <dbReference type="ARBA" id="ARBA00048421"/>
    </source>
</evidence>
<gene>
    <name evidence="9" type="ORF">Raf01_32740</name>
</gene>
<proteinExistence type="inferred from homology"/>
<comment type="subcellular location">
    <subcellularLocation>
        <location evidence="1">Secreted</location>
        <location evidence="1">Cell wall</location>
    </subcellularLocation>
</comment>
<name>A0A8J3VQJ2_9ACTN</name>
<dbReference type="RefSeq" id="WP_203918728.1">
    <property type="nucleotide sequence ID" value="NZ_BONZ01000030.1"/>
</dbReference>
<comment type="similarity">
    <text evidence="2">Belongs to the bacterial phospholipase C family.</text>
</comment>
<dbReference type="Proteomes" id="UP000642748">
    <property type="component" value="Unassembled WGS sequence"/>
</dbReference>